<protein>
    <recommendedName>
        <fullName evidence="4">DUF4352 domain-containing protein</fullName>
    </recommendedName>
</protein>
<dbReference type="RefSeq" id="WP_145862498.1">
    <property type="nucleotide sequence ID" value="NZ_CP013652.1"/>
</dbReference>
<dbReference type="PATRIC" id="fig|162209.4.peg.1128"/>
<evidence type="ECO:0000313" key="2">
    <source>
        <dbReference type="EMBL" id="ALS21440.1"/>
    </source>
</evidence>
<dbReference type="EMBL" id="CP013652">
    <property type="protein sequence ID" value="ALS21440.1"/>
    <property type="molecule type" value="Genomic_DNA"/>
</dbReference>
<dbReference type="KEGG" id="pnp:IJ22_10580"/>
<keyword evidence="3" id="KW-1185">Reference proteome</keyword>
<evidence type="ECO:0008006" key="4">
    <source>
        <dbReference type="Google" id="ProtNLM"/>
    </source>
</evidence>
<reference evidence="2 3" key="2">
    <citation type="journal article" date="2016" name="Genome Announc.">
        <title>Complete Genome Sequences of Two Interactive Moderate Thermophiles, Paenibacillus napthalenovorans 32O-Y and Paenibacillus sp. 32O-W.</title>
        <authorList>
            <person name="Butler R.R.III."/>
            <person name="Wang J."/>
            <person name="Stark B.C."/>
            <person name="Pombert J.F."/>
        </authorList>
    </citation>
    <scope>NUCLEOTIDE SEQUENCE [LARGE SCALE GENOMIC DNA]</scope>
    <source>
        <strain evidence="2 3">32O-Y</strain>
    </source>
</reference>
<dbReference type="Proteomes" id="UP000061660">
    <property type="component" value="Chromosome"/>
</dbReference>
<gene>
    <name evidence="2" type="ORF">IJ22_10580</name>
</gene>
<evidence type="ECO:0000256" key="1">
    <source>
        <dbReference type="SAM" id="SignalP"/>
    </source>
</evidence>
<feature type="signal peptide" evidence="1">
    <location>
        <begin position="1"/>
        <end position="27"/>
    </location>
</feature>
<organism evidence="2 3">
    <name type="scientific">Paenibacillus naphthalenovorans</name>
    <dbReference type="NCBI Taxonomy" id="162209"/>
    <lineage>
        <taxon>Bacteria</taxon>
        <taxon>Bacillati</taxon>
        <taxon>Bacillota</taxon>
        <taxon>Bacilli</taxon>
        <taxon>Bacillales</taxon>
        <taxon>Paenibacillaceae</taxon>
        <taxon>Paenibacillus</taxon>
    </lineage>
</organism>
<sequence precursor="true">MKHKLKKTVASVVITASMISTGYSALAAEASEPAVSAQTAVTYKLTQVLDVEVKSVLNERVQEGTRLGVVIRMKNNGNAVTRVPEYELRVKTSEGIEYTLQPSASNAKAIQPKANTELSYMTVIDRTDSVSLTEVNWTDVDVYVYPKKETLIAAAPIQGETWKGSDTPITDPAAVKKWSDSFVIPSVISPIQYTPVGINKESTKEGTFYVVQLLAYNPADKREIVPDFVIDGKTDGKIYSGSRVEQGIVALEAKEKKYIHYSIPVDQDAVLTSLNLLTPESFAQGGAGGPGEKVTYNVGRLNILLPNQGNINNHEAYTLGAPMKFDSLSTLIHPDMEVSVVELNMHENKEEGSKNVTAKFKLTNKSDRPIAVPNFQSEIMSADGYQYSGSKQSISTPSVLPNSSITVSFQYTVPFSETGKGLALRVLDAKTAAPYKTTIATYNVTLQPENEQNQFSVYPFDVKVSSWNISALYNSTTLTHSYKAKFFFDIERQQQVQIDPSFSHLQFELYDNLDRLLGTATAPFIGSNRIVNGENNFTFSGNSEQFGYPLSVRIYEVFTTETGAEGKRLLGVFKQ</sequence>
<accession>A0A0U2M2E0</accession>
<feature type="chain" id="PRO_5006831201" description="DUF4352 domain-containing protein" evidence="1">
    <location>
        <begin position="28"/>
        <end position="575"/>
    </location>
</feature>
<dbReference type="STRING" id="162209.IJ22_10580"/>
<keyword evidence="1" id="KW-0732">Signal</keyword>
<proteinExistence type="predicted"/>
<reference evidence="3" key="1">
    <citation type="submission" date="2015-12" db="EMBL/GenBank/DDBJ databases">
        <title>Complete genome sequences of two moderately thermophilic Paenibacillus species.</title>
        <authorList>
            <person name="Butler R.III."/>
            <person name="Wang J."/>
            <person name="Stark B.C."/>
            <person name="Pombert J.-F."/>
        </authorList>
    </citation>
    <scope>NUCLEOTIDE SEQUENCE [LARGE SCALE GENOMIC DNA]</scope>
    <source>
        <strain evidence="3">32O-Y</strain>
    </source>
</reference>
<name>A0A0U2M2E0_9BACL</name>
<evidence type="ECO:0000313" key="3">
    <source>
        <dbReference type="Proteomes" id="UP000061660"/>
    </source>
</evidence>
<dbReference type="AlphaFoldDB" id="A0A0U2M2E0"/>
<dbReference type="OrthoDB" id="2545931at2"/>